<dbReference type="PANTHER" id="PTHR13448">
    <property type="entry name" value="TRANSMEMBRANE PROTEIN 214"/>
    <property type="match status" value="1"/>
</dbReference>
<comment type="function">
    <text evidence="10">Critical mediator, in cooperation with CASP4, of endoplasmic reticulum-stress induced apoptosis. Required or the activation of CASP4 following endoplasmic reticulum stress.</text>
</comment>
<keyword evidence="8" id="KW-0472">Membrane</keyword>
<evidence type="ECO:0000256" key="11">
    <source>
        <dbReference type="SAM" id="MobiDB-lite"/>
    </source>
</evidence>
<comment type="subunit">
    <text evidence="3">Constitutively interacts with CASP4; required for the localization of procaspase 4 to the ER.</text>
</comment>
<evidence type="ECO:0000256" key="1">
    <source>
        <dbReference type="ARBA" id="ARBA00004477"/>
    </source>
</evidence>
<dbReference type="InterPro" id="IPR019308">
    <property type="entry name" value="TMEM214"/>
</dbReference>
<evidence type="ECO:0000256" key="4">
    <source>
        <dbReference type="ARBA" id="ARBA00022692"/>
    </source>
</evidence>
<dbReference type="Pfam" id="PF10151">
    <property type="entry name" value="TMEM214"/>
    <property type="match status" value="1"/>
</dbReference>
<name>A0A1A9VDU2_GLOAU</name>
<dbReference type="VEuPathDB" id="VectorBase:GAUT034009"/>
<protein>
    <submittedName>
        <fullName evidence="12">Uncharacterized protein</fullName>
    </submittedName>
</protein>
<accession>A0A1A9VDU2</accession>
<keyword evidence="5" id="KW-0053">Apoptosis</keyword>
<dbReference type="PANTHER" id="PTHR13448:SF0">
    <property type="entry name" value="TRANSMEMBRANE PROTEIN 214"/>
    <property type="match status" value="1"/>
</dbReference>
<proteinExistence type="inferred from homology"/>
<dbReference type="Proteomes" id="UP000078200">
    <property type="component" value="Unassembled WGS sequence"/>
</dbReference>
<evidence type="ECO:0000256" key="9">
    <source>
        <dbReference type="ARBA" id="ARBA00023180"/>
    </source>
</evidence>
<dbReference type="GO" id="GO:0005789">
    <property type="term" value="C:endoplasmic reticulum membrane"/>
    <property type="evidence" value="ECO:0007669"/>
    <property type="project" value="UniProtKB-SubCell"/>
</dbReference>
<keyword evidence="13" id="KW-1185">Reference proteome</keyword>
<comment type="subcellular location">
    <subcellularLocation>
        <location evidence="1">Endoplasmic reticulum membrane</location>
        <topology evidence="1">Multi-pass membrane protein</topology>
    </subcellularLocation>
</comment>
<evidence type="ECO:0000256" key="3">
    <source>
        <dbReference type="ARBA" id="ARBA00011720"/>
    </source>
</evidence>
<feature type="compositionally biased region" description="Basic and acidic residues" evidence="11">
    <location>
        <begin position="20"/>
        <end position="30"/>
    </location>
</feature>
<keyword evidence="9" id="KW-0325">Glycoprotein</keyword>
<feature type="region of interest" description="Disordered" evidence="11">
    <location>
        <begin position="57"/>
        <end position="79"/>
    </location>
</feature>
<sequence length="464" mass="53160">MSNNRWEIVTNPKKQRNLQKRIDAQASKRKEGALPKLEKIFAVQQYNKLIKSYTDNEQSPVKDASSKLKSGKKQQQHSEANFGRIRKGFGYHKLKRLLSNLKIEELEEHLDFIKNTYPNSKLTWLKELATFLNNRITGDYVPDYPIKYTMFPASLLSLSCREALIEFLGSVGQTNLDYFYHYTLLEGMCTNMSNNKPVLSLKVLLQLVGYNWPHMCTSNLANTVLLRNSYQNHYDICRSLLWAVGQCGYVDLSEGIRIFQNVMLPILEMDKHIVGNGYYILVYMDNILNLNAGQGLSLSRYEFFTTLNAFVPLLKLDTVHSLKLNHIASTFLYKFITNSTELSNIFLQLICDLGSDDGDGDNDNKNDLILYGCRLCLQLSSDECLKVWKMNLKKEVSATKLLLKNLNVTSSSVALPMHFLLEIEAISVTLPAYEQKELLPIIKVSVIYDIANQKLITRKEFNCI</sequence>
<evidence type="ECO:0000256" key="7">
    <source>
        <dbReference type="ARBA" id="ARBA00022989"/>
    </source>
</evidence>
<dbReference type="GO" id="GO:0006915">
    <property type="term" value="P:apoptotic process"/>
    <property type="evidence" value="ECO:0007669"/>
    <property type="project" value="UniProtKB-KW"/>
</dbReference>
<keyword evidence="7" id="KW-1133">Transmembrane helix</keyword>
<dbReference type="AlphaFoldDB" id="A0A1A9VDU2"/>
<evidence type="ECO:0000256" key="8">
    <source>
        <dbReference type="ARBA" id="ARBA00023136"/>
    </source>
</evidence>
<organism evidence="12 13">
    <name type="scientific">Glossina austeni</name>
    <name type="common">Savannah tsetse fly</name>
    <dbReference type="NCBI Taxonomy" id="7395"/>
    <lineage>
        <taxon>Eukaryota</taxon>
        <taxon>Metazoa</taxon>
        <taxon>Ecdysozoa</taxon>
        <taxon>Arthropoda</taxon>
        <taxon>Hexapoda</taxon>
        <taxon>Insecta</taxon>
        <taxon>Pterygota</taxon>
        <taxon>Neoptera</taxon>
        <taxon>Endopterygota</taxon>
        <taxon>Diptera</taxon>
        <taxon>Brachycera</taxon>
        <taxon>Muscomorpha</taxon>
        <taxon>Hippoboscoidea</taxon>
        <taxon>Glossinidae</taxon>
        <taxon>Glossina</taxon>
    </lineage>
</organism>
<feature type="region of interest" description="Disordered" evidence="11">
    <location>
        <begin position="1"/>
        <end position="30"/>
    </location>
</feature>
<evidence type="ECO:0000256" key="6">
    <source>
        <dbReference type="ARBA" id="ARBA00022824"/>
    </source>
</evidence>
<keyword evidence="4" id="KW-0812">Transmembrane</keyword>
<keyword evidence="6" id="KW-0256">Endoplasmic reticulum</keyword>
<dbReference type="STRING" id="7395.A0A1A9VDU2"/>
<evidence type="ECO:0000313" key="12">
    <source>
        <dbReference type="EnsemblMetazoa" id="GAUT034009-PA"/>
    </source>
</evidence>
<reference evidence="12" key="1">
    <citation type="submission" date="2020-05" db="UniProtKB">
        <authorList>
            <consortium name="EnsemblMetazoa"/>
        </authorList>
    </citation>
    <scope>IDENTIFICATION</scope>
    <source>
        <strain evidence="12">TTRI</strain>
    </source>
</reference>
<dbReference type="EnsemblMetazoa" id="GAUT034009-RA">
    <property type="protein sequence ID" value="GAUT034009-PA"/>
    <property type="gene ID" value="GAUT034009"/>
</dbReference>
<evidence type="ECO:0000256" key="5">
    <source>
        <dbReference type="ARBA" id="ARBA00022703"/>
    </source>
</evidence>
<evidence type="ECO:0000256" key="2">
    <source>
        <dbReference type="ARBA" id="ARBA00007984"/>
    </source>
</evidence>
<dbReference type="GO" id="GO:0005794">
    <property type="term" value="C:Golgi apparatus"/>
    <property type="evidence" value="ECO:0007669"/>
    <property type="project" value="TreeGrafter"/>
</dbReference>
<comment type="similarity">
    <text evidence="2">Belongs to the TMEM214 family.</text>
</comment>
<evidence type="ECO:0000256" key="10">
    <source>
        <dbReference type="ARBA" id="ARBA00024938"/>
    </source>
</evidence>
<evidence type="ECO:0000313" key="13">
    <source>
        <dbReference type="Proteomes" id="UP000078200"/>
    </source>
</evidence>